<dbReference type="GO" id="GO:0032259">
    <property type="term" value="P:methylation"/>
    <property type="evidence" value="ECO:0007669"/>
    <property type="project" value="UniProtKB-KW"/>
</dbReference>
<name>A7IWU1_PBCVN</name>
<evidence type="ECO:0000256" key="2">
    <source>
        <dbReference type="ARBA" id="ARBA00022603"/>
    </source>
</evidence>
<keyword evidence="3" id="KW-0808">Transferase</keyword>
<dbReference type="CDD" id="cd02440">
    <property type="entry name" value="AdoMet_MTases"/>
    <property type="match status" value="1"/>
</dbReference>
<evidence type="ECO:0000256" key="5">
    <source>
        <dbReference type="ARBA" id="ARBA00047942"/>
    </source>
</evidence>
<dbReference type="GO" id="GO:0009007">
    <property type="term" value="F:site-specific DNA-methyltransferase (adenine-specific) activity"/>
    <property type="evidence" value="ECO:0007669"/>
    <property type="project" value="UniProtKB-EC"/>
</dbReference>
<dbReference type="PANTHER" id="PTHR33841:SF1">
    <property type="entry name" value="DNA METHYLTRANSFERASE A"/>
    <property type="match status" value="1"/>
</dbReference>
<dbReference type="InterPro" id="IPR050953">
    <property type="entry name" value="N4_N6_ade-DNA_methylase"/>
</dbReference>
<dbReference type="EC" id="2.1.1.72" evidence="1"/>
<dbReference type="GO" id="GO:0006304">
    <property type="term" value="P:DNA modification"/>
    <property type="evidence" value="ECO:0007669"/>
    <property type="project" value="InterPro"/>
</dbReference>
<evidence type="ECO:0000259" key="6">
    <source>
        <dbReference type="Pfam" id="PF07669"/>
    </source>
</evidence>
<keyword evidence="8" id="KW-1185">Reference proteome</keyword>
<accession>A7IWU1</accession>
<dbReference type="GeneID" id="5658898"/>
<evidence type="ECO:0000313" key="8">
    <source>
        <dbReference type="Proteomes" id="UP000202419"/>
    </source>
</evidence>
<dbReference type="GO" id="GO:0003676">
    <property type="term" value="F:nucleic acid binding"/>
    <property type="evidence" value="ECO:0007669"/>
    <property type="project" value="InterPro"/>
</dbReference>
<comment type="catalytic activity">
    <reaction evidence="5">
        <text>a 2'-deoxyadenosine in DNA + S-adenosyl-L-methionine = an N(6)-methyl-2'-deoxyadenosine in DNA + S-adenosyl-L-homocysteine + H(+)</text>
        <dbReference type="Rhea" id="RHEA:15197"/>
        <dbReference type="Rhea" id="RHEA-COMP:12418"/>
        <dbReference type="Rhea" id="RHEA-COMP:12419"/>
        <dbReference type="ChEBI" id="CHEBI:15378"/>
        <dbReference type="ChEBI" id="CHEBI:57856"/>
        <dbReference type="ChEBI" id="CHEBI:59789"/>
        <dbReference type="ChEBI" id="CHEBI:90615"/>
        <dbReference type="ChEBI" id="CHEBI:90616"/>
        <dbReference type="EC" id="2.1.1.72"/>
    </reaction>
</comment>
<dbReference type="KEGG" id="vg:5658898"/>
<evidence type="ECO:0000313" key="7">
    <source>
        <dbReference type="EMBL" id="ABT14815.1"/>
    </source>
</evidence>
<dbReference type="EMBL" id="DQ491002">
    <property type="protein sequence ID" value="ABT14815.1"/>
    <property type="molecule type" value="Genomic_DNA"/>
</dbReference>
<evidence type="ECO:0000256" key="4">
    <source>
        <dbReference type="ARBA" id="ARBA00022691"/>
    </source>
</evidence>
<dbReference type="PRINTS" id="PR00507">
    <property type="entry name" value="N12N6MTFRASE"/>
</dbReference>
<organismHost>
    <name type="scientific">Chlorella</name>
    <dbReference type="NCBI Taxonomy" id="3071"/>
</organismHost>
<dbReference type="RefSeq" id="YP_001497612.1">
    <property type="nucleotide sequence ID" value="NC_009898.1"/>
</dbReference>
<dbReference type="OrthoDB" id="9123at10239"/>
<dbReference type="REBASE" id="26195">
    <property type="entry name" value="M.CviQORF416P"/>
</dbReference>
<dbReference type="InterPro" id="IPR029063">
    <property type="entry name" value="SAM-dependent_MTases_sf"/>
</dbReference>
<sequence length="372" mass="42556">MEFLESSLMLQKSIERKIRAKRGIFFTPRSLRSILLSKITSRPRNILDPTCGSGEFLNDCFEKWPDSTLTGVEFTDDIVPVARDNVPNATIHHHDFMKWKQDGKFDLIVGNPPFVKLTKSPNTHMYKTSSNLYIEVPFKCITEHLADDGVLAMVLPSTIQNGDWCSKLRSLFFSLVIEHFEIIRDHNFKDTQAGVALIVVRNTLRSITRYNFNGILTDRVENLENITKNRKKFSDYDLRLVGGAGNARDFQRKFGSVDADVAFILTGEFKQDSVVFSESRLFVKTKMFHSGKCILLSRTKGVTMGDKYELKYARFDHPKFLFESCMYAIFGNDIEVLYASLQDPRTSEYLQTICGSGRLTIPMITTMPIFET</sequence>
<reference evidence="7 8" key="1">
    <citation type="journal article" date="2007" name="Virology">
        <title>Sequence and annotation of the 369-kb NY-2A and the 345-kb AR158 viruses that infect Chlorella NC64A.</title>
        <authorList>
            <person name="Fitzgerald L.A."/>
            <person name="Graves M.V."/>
            <person name="Li X."/>
            <person name="Feldblyum T."/>
            <person name="Nierman W.C."/>
            <person name="Van Etten J.L."/>
        </authorList>
    </citation>
    <scope>NUCLEOTIDE SEQUENCE [LARGE SCALE GENOMIC DNA]</scope>
    <source>
        <strain evidence="7 8">NY-2A</strain>
    </source>
</reference>
<organism evidence="7 8">
    <name type="scientific">Paramecium bursaria Chlorella virus NY2A</name>
    <name type="common">PBCV-NY2A</name>
    <dbReference type="NCBI Taxonomy" id="46021"/>
    <lineage>
        <taxon>Viruses</taxon>
        <taxon>Varidnaviria</taxon>
        <taxon>Bamfordvirae</taxon>
        <taxon>Nucleocytoviricota</taxon>
        <taxon>Megaviricetes</taxon>
        <taxon>Algavirales</taxon>
        <taxon>Phycodnaviridae</taxon>
        <taxon>Chlorovirus</taxon>
        <taxon>Chlorovirus americanus</taxon>
    </lineage>
</organism>
<gene>
    <name evidence="7" type="primary">B416R</name>
    <name evidence="7" type="ORF">NY2A_B416R</name>
</gene>
<evidence type="ECO:0000256" key="3">
    <source>
        <dbReference type="ARBA" id="ARBA00022679"/>
    </source>
</evidence>
<proteinExistence type="predicted"/>
<dbReference type="InterPro" id="IPR011639">
    <property type="entry name" value="MethylTrfase_TaqI-like_dom"/>
</dbReference>
<evidence type="ECO:0000256" key="1">
    <source>
        <dbReference type="ARBA" id="ARBA00011900"/>
    </source>
</evidence>
<dbReference type="Gene3D" id="3.40.50.150">
    <property type="entry name" value="Vaccinia Virus protein VP39"/>
    <property type="match status" value="1"/>
</dbReference>
<keyword evidence="4" id="KW-0949">S-adenosyl-L-methionine</keyword>
<dbReference type="PROSITE" id="PS00092">
    <property type="entry name" value="N6_MTASE"/>
    <property type="match status" value="1"/>
</dbReference>
<keyword evidence="2" id="KW-0489">Methyltransferase</keyword>
<dbReference type="PANTHER" id="PTHR33841">
    <property type="entry name" value="DNA METHYLTRANSFERASE YEEA-RELATED"/>
    <property type="match status" value="1"/>
</dbReference>
<dbReference type="InterPro" id="IPR002052">
    <property type="entry name" value="DNA_methylase_N6_adenine_CS"/>
</dbReference>
<protein>
    <recommendedName>
        <fullName evidence="1">site-specific DNA-methyltransferase (adenine-specific)</fullName>
        <ecNumber evidence="1">2.1.1.72</ecNumber>
    </recommendedName>
</protein>
<feature type="domain" description="Type II methyltransferase M.TaqI-like" evidence="6">
    <location>
        <begin position="88"/>
        <end position="171"/>
    </location>
</feature>
<dbReference type="SUPFAM" id="SSF53335">
    <property type="entry name" value="S-adenosyl-L-methionine-dependent methyltransferases"/>
    <property type="match status" value="1"/>
</dbReference>
<dbReference type="Proteomes" id="UP000202419">
    <property type="component" value="Segment"/>
</dbReference>
<dbReference type="Pfam" id="PF07669">
    <property type="entry name" value="Eco57I"/>
    <property type="match status" value="1"/>
</dbReference>